<dbReference type="Proteomes" id="UP000433577">
    <property type="component" value="Chromosome 2"/>
</dbReference>
<evidence type="ECO:0000313" key="4">
    <source>
        <dbReference type="Proteomes" id="UP000433577"/>
    </source>
</evidence>
<gene>
    <name evidence="3" type="ORF">FAZ98_14930</name>
</gene>
<dbReference type="KEGG" id="pacs:FAZ98_14930"/>
<keyword evidence="4" id="KW-1185">Reference proteome</keyword>
<evidence type="ECO:0000256" key="2">
    <source>
        <dbReference type="SAM" id="SignalP"/>
    </source>
</evidence>
<reference evidence="3 4" key="1">
    <citation type="submission" date="2019-12" db="EMBL/GenBank/DDBJ databases">
        <title>Paraburkholderia acidiphila 7Q-K02 sp. nov and Paraburkholderia acidisoli DHF22 sp. nov., two strains isolated from forest soil.</title>
        <authorList>
            <person name="Gao Z."/>
            <person name="Qiu L."/>
        </authorList>
    </citation>
    <scope>NUCLEOTIDE SEQUENCE [LARGE SCALE GENOMIC DNA]</scope>
    <source>
        <strain evidence="3 4">DHF22</strain>
    </source>
</reference>
<dbReference type="OrthoDB" id="9104200at2"/>
<keyword evidence="2" id="KW-0732">Signal</keyword>
<sequence>MPGLVIAMTIAAAYMLPARAFAQTNAPVTRAQVKAELRALEQVGYNPAISEDINYPSDIQAAEARLRATGPVSTPVSSATNRANPVTSPSD</sequence>
<feature type="chain" id="PRO_5031400830" evidence="2">
    <location>
        <begin position="23"/>
        <end position="91"/>
    </location>
</feature>
<evidence type="ECO:0000313" key="3">
    <source>
        <dbReference type="EMBL" id="QGZ64457.1"/>
    </source>
</evidence>
<dbReference type="Pfam" id="PF13663">
    <property type="entry name" value="DUF4148"/>
    <property type="match status" value="1"/>
</dbReference>
<accession>A0A7Z2GMC3</accession>
<dbReference type="InterPro" id="IPR025421">
    <property type="entry name" value="DUF4148"/>
</dbReference>
<protein>
    <submittedName>
        <fullName evidence="3">DUF4148 domain-containing protein</fullName>
    </submittedName>
</protein>
<evidence type="ECO:0000256" key="1">
    <source>
        <dbReference type="SAM" id="MobiDB-lite"/>
    </source>
</evidence>
<dbReference type="AlphaFoldDB" id="A0A7Z2GMC3"/>
<feature type="region of interest" description="Disordered" evidence="1">
    <location>
        <begin position="68"/>
        <end position="91"/>
    </location>
</feature>
<feature type="compositionally biased region" description="Polar residues" evidence="1">
    <location>
        <begin position="71"/>
        <end position="91"/>
    </location>
</feature>
<feature type="signal peptide" evidence="2">
    <location>
        <begin position="1"/>
        <end position="22"/>
    </location>
</feature>
<proteinExistence type="predicted"/>
<name>A0A7Z2GMC3_9BURK</name>
<organism evidence="3 4">
    <name type="scientific">Paraburkholderia acidisoli</name>
    <dbReference type="NCBI Taxonomy" id="2571748"/>
    <lineage>
        <taxon>Bacteria</taxon>
        <taxon>Pseudomonadati</taxon>
        <taxon>Pseudomonadota</taxon>
        <taxon>Betaproteobacteria</taxon>
        <taxon>Burkholderiales</taxon>
        <taxon>Burkholderiaceae</taxon>
        <taxon>Paraburkholderia</taxon>
    </lineage>
</organism>
<dbReference type="EMBL" id="CP046914">
    <property type="protein sequence ID" value="QGZ64457.1"/>
    <property type="molecule type" value="Genomic_DNA"/>
</dbReference>